<proteinExistence type="inferred from homology"/>
<dbReference type="Proteomes" id="UP001595791">
    <property type="component" value="Unassembled WGS sequence"/>
</dbReference>
<organism evidence="10 11">
    <name type="scientific">Chitinimonas lacunae</name>
    <dbReference type="NCBI Taxonomy" id="1963018"/>
    <lineage>
        <taxon>Bacteria</taxon>
        <taxon>Pseudomonadati</taxon>
        <taxon>Pseudomonadota</taxon>
        <taxon>Betaproteobacteria</taxon>
        <taxon>Neisseriales</taxon>
        <taxon>Chitinibacteraceae</taxon>
        <taxon>Chitinimonas</taxon>
    </lineage>
</organism>
<sequence>MALSIVFNAGMLLLVAYLIAGFASDLNQRSSRLEREMARLSEGDFSAVSAQPGEDELGHVATSARMLTEKLGATLREIRAGASELMGAATDIAGVSTQVAASTNEQNNAAAAMAAAVEELTVSINHMAGNAEEVQQASAESGRMSSEGGVVIERTVESMRRIAESVRNASGSVSALGRDAEAISGFVRIIKDIADQTSLLALNAAIEAARAGESGRGFAVVADEVRKLAERSADATDQIASLVQRIQGNTQGVVERMEDGVQQVEGGVELAAQAGEAIGQIRRSSASVVNSVREIRDSLKEQSAVANDVAGQVETIAQMSTENTHAAESSASTAQQLRTLALELERRVAVFRLG</sequence>
<evidence type="ECO:0000256" key="4">
    <source>
        <dbReference type="ARBA" id="ARBA00023136"/>
    </source>
</evidence>
<evidence type="ECO:0000313" key="11">
    <source>
        <dbReference type="Proteomes" id="UP001595791"/>
    </source>
</evidence>
<comment type="caution">
    <text evidence="10">The sequence shown here is derived from an EMBL/GenBank/DDBJ whole genome shotgun (WGS) entry which is preliminary data.</text>
</comment>
<evidence type="ECO:0000256" key="1">
    <source>
        <dbReference type="ARBA" id="ARBA00004141"/>
    </source>
</evidence>
<dbReference type="PANTHER" id="PTHR32089">
    <property type="entry name" value="METHYL-ACCEPTING CHEMOTAXIS PROTEIN MCPB"/>
    <property type="match status" value="1"/>
</dbReference>
<dbReference type="RefSeq" id="WP_378161390.1">
    <property type="nucleotide sequence ID" value="NZ_JBHSBU010000001.1"/>
</dbReference>
<evidence type="ECO:0000256" key="5">
    <source>
        <dbReference type="ARBA" id="ARBA00023224"/>
    </source>
</evidence>
<comment type="subcellular location">
    <subcellularLocation>
        <location evidence="1">Membrane</location>
        <topology evidence="1">Multi-pass membrane protein</topology>
    </subcellularLocation>
</comment>
<dbReference type="InterPro" id="IPR003660">
    <property type="entry name" value="HAMP_dom"/>
</dbReference>
<protein>
    <submittedName>
        <fullName evidence="10">Methyl-accepting chemotaxis protein</fullName>
    </submittedName>
</protein>
<keyword evidence="4" id="KW-0472">Membrane</keyword>
<dbReference type="InterPro" id="IPR004089">
    <property type="entry name" value="MCPsignal_dom"/>
</dbReference>
<keyword evidence="3" id="KW-1133">Transmembrane helix</keyword>
<dbReference type="SUPFAM" id="SSF58104">
    <property type="entry name" value="Methyl-accepting chemotaxis protein (MCP) signaling domain"/>
    <property type="match status" value="1"/>
</dbReference>
<dbReference type="SMART" id="SM00283">
    <property type="entry name" value="MA"/>
    <property type="match status" value="1"/>
</dbReference>
<comment type="similarity">
    <text evidence="6">Belongs to the methyl-accepting chemotaxis (MCP) protein family.</text>
</comment>
<evidence type="ECO:0000313" key="10">
    <source>
        <dbReference type="EMBL" id="MFC4158571.1"/>
    </source>
</evidence>
<keyword evidence="11" id="KW-1185">Reference proteome</keyword>
<dbReference type="PROSITE" id="PS50111">
    <property type="entry name" value="CHEMOTAXIS_TRANSDUC_2"/>
    <property type="match status" value="1"/>
</dbReference>
<dbReference type="PROSITE" id="PS50885">
    <property type="entry name" value="HAMP"/>
    <property type="match status" value="1"/>
</dbReference>
<evidence type="ECO:0000256" key="6">
    <source>
        <dbReference type="ARBA" id="ARBA00029447"/>
    </source>
</evidence>
<name>A0ABV8MMM9_9NEIS</name>
<dbReference type="Pfam" id="PF00015">
    <property type="entry name" value="MCPsignal"/>
    <property type="match status" value="1"/>
</dbReference>
<evidence type="ECO:0000259" key="8">
    <source>
        <dbReference type="PROSITE" id="PS50111"/>
    </source>
</evidence>
<dbReference type="EMBL" id="JBHSBU010000001">
    <property type="protein sequence ID" value="MFC4158571.1"/>
    <property type="molecule type" value="Genomic_DNA"/>
</dbReference>
<accession>A0ABV8MMM9</accession>
<dbReference type="Gene3D" id="1.10.287.950">
    <property type="entry name" value="Methyl-accepting chemotaxis protein"/>
    <property type="match status" value="1"/>
</dbReference>
<reference evidence="11" key="1">
    <citation type="journal article" date="2019" name="Int. J. Syst. Evol. Microbiol.">
        <title>The Global Catalogue of Microorganisms (GCM) 10K type strain sequencing project: providing services to taxonomists for standard genome sequencing and annotation.</title>
        <authorList>
            <consortium name="The Broad Institute Genomics Platform"/>
            <consortium name="The Broad Institute Genome Sequencing Center for Infectious Disease"/>
            <person name="Wu L."/>
            <person name="Ma J."/>
        </authorList>
    </citation>
    <scope>NUCLEOTIDE SEQUENCE [LARGE SCALE GENOMIC DNA]</scope>
    <source>
        <strain evidence="11">LMG 29894</strain>
    </source>
</reference>
<evidence type="ECO:0000256" key="3">
    <source>
        <dbReference type="ARBA" id="ARBA00022989"/>
    </source>
</evidence>
<keyword evidence="5 7" id="KW-0807">Transducer</keyword>
<feature type="domain" description="Methyl-accepting transducer" evidence="8">
    <location>
        <begin position="81"/>
        <end position="317"/>
    </location>
</feature>
<evidence type="ECO:0000259" key="9">
    <source>
        <dbReference type="PROSITE" id="PS50885"/>
    </source>
</evidence>
<evidence type="ECO:0000256" key="7">
    <source>
        <dbReference type="PROSITE-ProRule" id="PRU00284"/>
    </source>
</evidence>
<feature type="domain" description="HAMP" evidence="9">
    <location>
        <begin position="24"/>
        <end position="76"/>
    </location>
</feature>
<evidence type="ECO:0000256" key="2">
    <source>
        <dbReference type="ARBA" id="ARBA00022692"/>
    </source>
</evidence>
<keyword evidence="2" id="KW-0812">Transmembrane</keyword>
<dbReference type="PANTHER" id="PTHR32089:SF119">
    <property type="entry name" value="METHYL-ACCEPTING CHEMOTAXIS PROTEIN CTPL"/>
    <property type="match status" value="1"/>
</dbReference>
<gene>
    <name evidence="10" type="ORF">ACFOW7_04260</name>
</gene>